<keyword evidence="3" id="KW-1185">Reference proteome</keyword>
<comment type="caution">
    <text evidence="2">The sequence shown here is derived from an EMBL/GenBank/DDBJ whole genome shotgun (WGS) entry which is preliminary data.</text>
</comment>
<proteinExistence type="predicted"/>
<dbReference type="Proteomes" id="UP000015453">
    <property type="component" value="Unassembled WGS sequence"/>
</dbReference>
<gene>
    <name evidence="2" type="ORF">M569_16465</name>
</gene>
<evidence type="ECO:0000259" key="1">
    <source>
        <dbReference type="Pfam" id="PF22936"/>
    </source>
</evidence>
<dbReference type="PANTHER" id="PTHR34222">
    <property type="entry name" value="GAG_PRE-INTEGRS DOMAIN-CONTAINING PROTEIN"/>
    <property type="match status" value="1"/>
</dbReference>
<dbReference type="AlphaFoldDB" id="S8BUW8"/>
<dbReference type="OrthoDB" id="913744at2759"/>
<dbReference type="Pfam" id="PF22936">
    <property type="entry name" value="Pol_BBD"/>
    <property type="match status" value="1"/>
</dbReference>
<evidence type="ECO:0000313" key="2">
    <source>
        <dbReference type="EMBL" id="EPS58350.1"/>
    </source>
</evidence>
<organism evidence="2 3">
    <name type="scientific">Genlisea aurea</name>
    <dbReference type="NCBI Taxonomy" id="192259"/>
    <lineage>
        <taxon>Eukaryota</taxon>
        <taxon>Viridiplantae</taxon>
        <taxon>Streptophyta</taxon>
        <taxon>Embryophyta</taxon>
        <taxon>Tracheophyta</taxon>
        <taxon>Spermatophyta</taxon>
        <taxon>Magnoliopsida</taxon>
        <taxon>eudicotyledons</taxon>
        <taxon>Gunneridae</taxon>
        <taxon>Pentapetalae</taxon>
        <taxon>asterids</taxon>
        <taxon>lamiids</taxon>
        <taxon>Lamiales</taxon>
        <taxon>Lentibulariaceae</taxon>
        <taxon>Genlisea</taxon>
    </lineage>
</organism>
<evidence type="ECO:0000313" key="3">
    <source>
        <dbReference type="Proteomes" id="UP000015453"/>
    </source>
</evidence>
<feature type="domain" description="Retrovirus-related Pol polyprotein from transposon TNT 1-94-like beta-barrel" evidence="1">
    <location>
        <begin position="164"/>
        <end position="209"/>
    </location>
</feature>
<protein>
    <recommendedName>
        <fullName evidence="1">Retrovirus-related Pol polyprotein from transposon TNT 1-94-like beta-barrel domain-containing protein</fullName>
    </recommendedName>
</protein>
<dbReference type="PANTHER" id="PTHR34222:SF28">
    <property type="entry name" value="CCHC-TYPE DOMAIN-CONTAINING PROTEIN"/>
    <property type="match status" value="1"/>
</dbReference>
<dbReference type="EMBL" id="AUSU01009303">
    <property type="protein sequence ID" value="EPS58350.1"/>
    <property type="molecule type" value="Genomic_DNA"/>
</dbReference>
<reference evidence="2 3" key="1">
    <citation type="journal article" date="2013" name="BMC Genomics">
        <title>The miniature genome of a carnivorous plant Genlisea aurea contains a low number of genes and short non-coding sequences.</title>
        <authorList>
            <person name="Leushkin E.V."/>
            <person name="Sutormin R.A."/>
            <person name="Nabieva E.R."/>
            <person name="Penin A.A."/>
            <person name="Kondrashov A.S."/>
            <person name="Logacheva M.D."/>
        </authorList>
    </citation>
    <scope>NUCLEOTIDE SEQUENCE [LARGE SCALE GENOMIC DNA]</scope>
</reference>
<accession>S8BUW8</accession>
<sequence>MGLDDQIYGTVCSTLLSIEPLPSLNQLYSRIVREERHRSVARTSDGRRTAFNSQTHAEKKIDRSNLKCIACEGVGHTIDGCFAVIGYPEWWGARPKSEIKNQKVVLEYLSGIKTGRGRGRGNSRRPVARNATVHIDQKAKLDNSLGLLDKLDHQQESGKIVDDWIIDTGANHHMTGDLDLLTDIVHIEPCVVDMPDNRSVHAMKQGLAKLGPNILLQNDRTSKTLIGLGRRAWKAVALSARSSFFIGYFFITFVEHFGA</sequence>
<dbReference type="InterPro" id="IPR054722">
    <property type="entry name" value="PolX-like_BBD"/>
</dbReference>
<name>S8BUW8_9LAMI</name>